<evidence type="ECO:0000256" key="6">
    <source>
        <dbReference type="PROSITE-ProRule" id="PRU00169"/>
    </source>
</evidence>
<evidence type="ECO:0000256" key="2">
    <source>
        <dbReference type="ARBA" id="ARBA00023012"/>
    </source>
</evidence>
<dbReference type="InterPro" id="IPR036388">
    <property type="entry name" value="WH-like_DNA-bd_sf"/>
</dbReference>
<dbReference type="EMBL" id="VRLR01000018">
    <property type="protein sequence ID" value="TXK77706.1"/>
    <property type="molecule type" value="Genomic_DNA"/>
</dbReference>
<feature type="domain" description="OmpR/PhoB-type" evidence="9">
    <location>
        <begin position="125"/>
        <end position="222"/>
    </location>
</feature>
<evidence type="ECO:0000256" key="5">
    <source>
        <dbReference type="ARBA" id="ARBA00023163"/>
    </source>
</evidence>
<keyword evidence="5" id="KW-0804">Transcription</keyword>
<dbReference type="GO" id="GO:0006355">
    <property type="term" value="P:regulation of DNA-templated transcription"/>
    <property type="evidence" value="ECO:0007669"/>
    <property type="project" value="InterPro"/>
</dbReference>
<evidence type="ECO:0000313" key="10">
    <source>
        <dbReference type="EMBL" id="TXK77706.1"/>
    </source>
</evidence>
<dbReference type="GO" id="GO:0000156">
    <property type="term" value="F:phosphorelay response regulator activity"/>
    <property type="evidence" value="ECO:0007669"/>
    <property type="project" value="TreeGrafter"/>
</dbReference>
<evidence type="ECO:0000256" key="4">
    <source>
        <dbReference type="ARBA" id="ARBA00023125"/>
    </source>
</evidence>
<dbReference type="Gene3D" id="1.10.10.10">
    <property type="entry name" value="Winged helix-like DNA-binding domain superfamily/Winged helix DNA-binding domain"/>
    <property type="match status" value="1"/>
</dbReference>
<proteinExistence type="predicted"/>
<evidence type="ECO:0000256" key="7">
    <source>
        <dbReference type="PROSITE-ProRule" id="PRU01091"/>
    </source>
</evidence>
<organism evidence="10 11">
    <name type="scientific">Rheinheimera tangshanensis</name>
    <dbReference type="NCBI Taxonomy" id="400153"/>
    <lineage>
        <taxon>Bacteria</taxon>
        <taxon>Pseudomonadati</taxon>
        <taxon>Pseudomonadota</taxon>
        <taxon>Gammaproteobacteria</taxon>
        <taxon>Chromatiales</taxon>
        <taxon>Chromatiaceae</taxon>
        <taxon>Rheinheimera</taxon>
    </lineage>
</organism>
<comment type="caution">
    <text evidence="10">The sequence shown here is derived from an EMBL/GenBank/DDBJ whole genome shotgun (WGS) entry which is preliminary data.</text>
</comment>
<protein>
    <submittedName>
        <fullName evidence="10">Response regulator transcription factor</fullName>
    </submittedName>
</protein>
<dbReference type="RefSeq" id="WP_147905509.1">
    <property type="nucleotide sequence ID" value="NZ_BAAAGC010000006.1"/>
</dbReference>
<gene>
    <name evidence="10" type="ORF">FU839_18080</name>
</gene>
<feature type="domain" description="Response regulatory" evidence="8">
    <location>
        <begin position="2"/>
        <end position="117"/>
    </location>
</feature>
<dbReference type="GO" id="GO:0005829">
    <property type="term" value="C:cytosol"/>
    <property type="evidence" value="ECO:0007669"/>
    <property type="project" value="TreeGrafter"/>
</dbReference>
<dbReference type="SMART" id="SM00862">
    <property type="entry name" value="Trans_reg_C"/>
    <property type="match status" value="1"/>
</dbReference>
<dbReference type="PANTHER" id="PTHR48111">
    <property type="entry name" value="REGULATOR OF RPOS"/>
    <property type="match status" value="1"/>
</dbReference>
<dbReference type="PROSITE" id="PS50110">
    <property type="entry name" value="RESPONSE_REGULATORY"/>
    <property type="match status" value="1"/>
</dbReference>
<dbReference type="GO" id="GO:0032993">
    <property type="term" value="C:protein-DNA complex"/>
    <property type="evidence" value="ECO:0007669"/>
    <property type="project" value="TreeGrafter"/>
</dbReference>
<evidence type="ECO:0000256" key="1">
    <source>
        <dbReference type="ARBA" id="ARBA00022553"/>
    </source>
</evidence>
<dbReference type="SUPFAM" id="SSF52172">
    <property type="entry name" value="CheY-like"/>
    <property type="match status" value="1"/>
</dbReference>
<dbReference type="InterPro" id="IPR039420">
    <property type="entry name" value="WalR-like"/>
</dbReference>
<dbReference type="PANTHER" id="PTHR48111:SF22">
    <property type="entry name" value="REGULATOR OF RPOS"/>
    <property type="match status" value="1"/>
</dbReference>
<dbReference type="Pfam" id="PF00072">
    <property type="entry name" value="Response_reg"/>
    <property type="match status" value="1"/>
</dbReference>
<feature type="DNA-binding region" description="OmpR/PhoB-type" evidence="7">
    <location>
        <begin position="125"/>
        <end position="222"/>
    </location>
</feature>
<dbReference type="Pfam" id="PF00486">
    <property type="entry name" value="Trans_reg_C"/>
    <property type="match status" value="1"/>
</dbReference>
<dbReference type="FunFam" id="3.40.50.2300:FF:000001">
    <property type="entry name" value="DNA-binding response regulator PhoB"/>
    <property type="match status" value="1"/>
</dbReference>
<evidence type="ECO:0000259" key="9">
    <source>
        <dbReference type="PROSITE" id="PS51755"/>
    </source>
</evidence>
<dbReference type="Proteomes" id="UP000321814">
    <property type="component" value="Unassembled WGS sequence"/>
</dbReference>
<keyword evidence="3" id="KW-0805">Transcription regulation</keyword>
<keyword evidence="2" id="KW-0902">Two-component regulatory system</keyword>
<dbReference type="CDD" id="cd00383">
    <property type="entry name" value="trans_reg_C"/>
    <property type="match status" value="1"/>
</dbReference>
<keyword evidence="1 6" id="KW-0597">Phosphoprotein</keyword>
<dbReference type="AlphaFoldDB" id="A0A5C8LK06"/>
<sequence>MKVLLVDDNQQVMETLTDYLELSGVQVDCAYNGLSALALLKQQSFDVIVMDIMMPKLDGISTVQHIRQELLCQTPVLFLTAKDGLVDKEAAFEAGGDDYLVKPFALKELQLRLEALSKRGVRQDLTTLVLGDVKLDLTSLSATKGDRPLKLSRIQLQILKLLLQKSPAVVSRQYLTEQIWGDEEPASDVLRSHVYAIRNQLSPKQERPVLETLHGQGYKLVL</sequence>
<evidence type="ECO:0000313" key="11">
    <source>
        <dbReference type="Proteomes" id="UP000321814"/>
    </source>
</evidence>
<dbReference type="InterPro" id="IPR011006">
    <property type="entry name" value="CheY-like_superfamily"/>
</dbReference>
<feature type="modified residue" description="4-aspartylphosphate" evidence="6">
    <location>
        <position position="51"/>
    </location>
</feature>
<dbReference type="InterPro" id="IPR001789">
    <property type="entry name" value="Sig_transdc_resp-reg_receiver"/>
</dbReference>
<evidence type="ECO:0000256" key="3">
    <source>
        <dbReference type="ARBA" id="ARBA00023015"/>
    </source>
</evidence>
<reference evidence="10 11" key="1">
    <citation type="submission" date="2019-08" db="EMBL/GenBank/DDBJ databases">
        <title>Draft genome analysis of Rheinheimera tangshanensis isolated from the roots of fresh rice plants (Oryza sativa).</title>
        <authorList>
            <person name="Yu Q."/>
            <person name="Qi Y."/>
            <person name="Zhang H."/>
            <person name="Pu J."/>
        </authorList>
    </citation>
    <scope>NUCLEOTIDE SEQUENCE [LARGE SCALE GENOMIC DNA]</scope>
    <source>
        <strain evidence="10 11">JA3-B52</strain>
    </source>
</reference>
<dbReference type="Gene3D" id="3.40.50.2300">
    <property type="match status" value="1"/>
</dbReference>
<dbReference type="PROSITE" id="PS51755">
    <property type="entry name" value="OMPR_PHOB"/>
    <property type="match status" value="1"/>
</dbReference>
<dbReference type="SMART" id="SM00448">
    <property type="entry name" value="REC"/>
    <property type="match status" value="1"/>
</dbReference>
<dbReference type="GO" id="GO:0000976">
    <property type="term" value="F:transcription cis-regulatory region binding"/>
    <property type="evidence" value="ECO:0007669"/>
    <property type="project" value="TreeGrafter"/>
</dbReference>
<dbReference type="OrthoDB" id="4127888at2"/>
<keyword evidence="11" id="KW-1185">Reference proteome</keyword>
<evidence type="ECO:0000259" key="8">
    <source>
        <dbReference type="PROSITE" id="PS50110"/>
    </source>
</evidence>
<name>A0A5C8LK06_9GAMM</name>
<keyword evidence="4 7" id="KW-0238">DNA-binding</keyword>
<dbReference type="CDD" id="cd17574">
    <property type="entry name" value="REC_OmpR"/>
    <property type="match status" value="1"/>
</dbReference>
<accession>A0A5C8LK06</accession>
<dbReference type="InterPro" id="IPR001867">
    <property type="entry name" value="OmpR/PhoB-type_DNA-bd"/>
</dbReference>